<dbReference type="InterPro" id="IPR036394">
    <property type="entry name" value="Ribosomal_uL22_sf"/>
</dbReference>
<dbReference type="Pfam" id="PF00237">
    <property type="entry name" value="Ribosomal_L22"/>
    <property type="match status" value="1"/>
</dbReference>
<dbReference type="InterPro" id="IPR005727">
    <property type="entry name" value="Ribosomal_uL22_bac/chlpt-type"/>
</dbReference>
<dbReference type="CDD" id="cd00336">
    <property type="entry name" value="Ribosomal_L22"/>
    <property type="match status" value="1"/>
</dbReference>
<comment type="function">
    <text evidence="7">The globular domain of the protein is located near the polypeptide exit tunnel on the outside of the subunit, while an extended beta-hairpin is found that lines the wall of the exit tunnel in the center of the 70S ribosome.</text>
</comment>
<gene>
    <name evidence="7 11" type="primary">rplV</name>
</gene>
<comment type="similarity">
    <text evidence="1 7 8">Belongs to the universal ribosomal protein uL22 family.</text>
</comment>
<sequence>MKATLTNYRQSPRKVRLITDLIKGKSVPEAENILSMLPKRGAEPVLKLLRSAAANAKQLGSDPKNLFVENATVDQGIVLKRFRPRAFGRAYQILKKTSLVKVNLSEKKTKKKSEKKVVEKK</sequence>
<dbReference type="GO" id="GO:0022625">
    <property type="term" value="C:cytosolic large ribosomal subunit"/>
    <property type="evidence" value="ECO:0007669"/>
    <property type="project" value="TreeGrafter"/>
</dbReference>
<keyword evidence="2 7" id="KW-0699">rRNA-binding</keyword>
<evidence type="ECO:0000256" key="8">
    <source>
        <dbReference type="RuleBase" id="RU004005"/>
    </source>
</evidence>
<accession>A0A0H4TV12</accession>
<evidence type="ECO:0000256" key="1">
    <source>
        <dbReference type="ARBA" id="ARBA00009451"/>
    </source>
</evidence>
<evidence type="ECO:0000256" key="6">
    <source>
        <dbReference type="ARBA" id="ARBA00035207"/>
    </source>
</evidence>
<dbReference type="NCBIfam" id="TIGR01044">
    <property type="entry name" value="rplV_bact"/>
    <property type="match status" value="1"/>
</dbReference>
<evidence type="ECO:0000256" key="9">
    <source>
        <dbReference type="RuleBase" id="RU004006"/>
    </source>
</evidence>
<keyword evidence="4 7" id="KW-0689">Ribosomal protein</keyword>
<dbReference type="EMBL" id="KT007047">
    <property type="protein sequence ID" value="AKQ04739.1"/>
    <property type="molecule type" value="Genomic_DNA"/>
</dbReference>
<reference evidence="11" key="1">
    <citation type="journal article" date="2015" name="ISME J.">
        <title>Aquifer environment selects for microbial species cohorts in sediment and groundwater.</title>
        <authorList>
            <person name="Hug L.A."/>
            <person name="Thomas B.C."/>
            <person name="Brown C.T."/>
            <person name="Frischkorn K.R."/>
            <person name="Williams K.H."/>
            <person name="Tringe S.G."/>
            <person name="Banfield J.F."/>
        </authorList>
    </citation>
    <scope>NUCLEOTIDE SEQUENCE</scope>
</reference>
<evidence type="ECO:0000256" key="5">
    <source>
        <dbReference type="ARBA" id="ARBA00023274"/>
    </source>
</evidence>
<comment type="function">
    <text evidence="7 10">This protein binds specifically to 23S rRNA; its binding is stimulated by other ribosomal proteins, e.g., L4, L17, and L20. It is important during the early stages of 50S assembly. It makes multiple contacts with different domains of the 23S rRNA in the assembled 50S subunit and ribosome.</text>
</comment>
<dbReference type="SUPFAM" id="SSF54843">
    <property type="entry name" value="Ribosomal protein L22"/>
    <property type="match status" value="1"/>
</dbReference>
<dbReference type="AlphaFoldDB" id="A0A0H4TV12"/>
<dbReference type="InterPro" id="IPR047867">
    <property type="entry name" value="Ribosomal_uL22_bac/org-type"/>
</dbReference>
<evidence type="ECO:0000313" key="11">
    <source>
        <dbReference type="EMBL" id="AKQ04739.1"/>
    </source>
</evidence>
<dbReference type="Gene3D" id="3.90.470.10">
    <property type="entry name" value="Ribosomal protein L22/L17"/>
    <property type="match status" value="1"/>
</dbReference>
<evidence type="ECO:0000256" key="10">
    <source>
        <dbReference type="RuleBase" id="RU004008"/>
    </source>
</evidence>
<organism evidence="11">
    <name type="scientific">uncultured Parcubacteria bacterium Rifle_16ft_4_minimus_7278</name>
    <dbReference type="NCBI Taxonomy" id="1665143"/>
    <lineage>
        <taxon>Bacteria</taxon>
        <taxon>Candidatus Parcubacteria</taxon>
        <taxon>environmental samples</taxon>
    </lineage>
</organism>
<comment type="subunit">
    <text evidence="7 9">Part of the 50S ribosomal subunit.</text>
</comment>
<dbReference type="GO" id="GO:0019843">
    <property type="term" value="F:rRNA binding"/>
    <property type="evidence" value="ECO:0007669"/>
    <property type="project" value="UniProtKB-UniRule"/>
</dbReference>
<keyword evidence="5 7" id="KW-0687">Ribonucleoprotein</keyword>
<keyword evidence="3 7" id="KW-0694">RNA-binding</keyword>
<name>A0A0H4TV12_9BACT</name>
<dbReference type="HAMAP" id="MF_01331_B">
    <property type="entry name" value="Ribosomal_uL22_B"/>
    <property type="match status" value="1"/>
</dbReference>
<evidence type="ECO:0000256" key="3">
    <source>
        <dbReference type="ARBA" id="ARBA00022884"/>
    </source>
</evidence>
<evidence type="ECO:0000256" key="4">
    <source>
        <dbReference type="ARBA" id="ARBA00022980"/>
    </source>
</evidence>
<proteinExistence type="inferred from homology"/>
<dbReference type="PANTHER" id="PTHR13501:SF8">
    <property type="entry name" value="LARGE RIBOSOMAL SUBUNIT PROTEIN UL22M"/>
    <property type="match status" value="1"/>
</dbReference>
<dbReference type="PANTHER" id="PTHR13501">
    <property type="entry name" value="CHLOROPLAST 50S RIBOSOMAL PROTEIN L22-RELATED"/>
    <property type="match status" value="1"/>
</dbReference>
<dbReference type="GO" id="GO:0006412">
    <property type="term" value="P:translation"/>
    <property type="evidence" value="ECO:0007669"/>
    <property type="project" value="UniProtKB-UniRule"/>
</dbReference>
<dbReference type="InterPro" id="IPR001063">
    <property type="entry name" value="Ribosomal_uL22"/>
</dbReference>
<dbReference type="GO" id="GO:0003735">
    <property type="term" value="F:structural constituent of ribosome"/>
    <property type="evidence" value="ECO:0007669"/>
    <property type="project" value="InterPro"/>
</dbReference>
<evidence type="ECO:0000256" key="7">
    <source>
        <dbReference type="HAMAP-Rule" id="MF_01331"/>
    </source>
</evidence>
<protein>
    <recommendedName>
        <fullName evidence="6 7">Large ribosomal subunit protein uL22</fullName>
    </recommendedName>
</protein>
<evidence type="ECO:0000256" key="2">
    <source>
        <dbReference type="ARBA" id="ARBA00022730"/>
    </source>
</evidence>